<dbReference type="Pfam" id="PF02423">
    <property type="entry name" value="OCD_Mu_crystall"/>
    <property type="match status" value="1"/>
</dbReference>
<dbReference type="InterPro" id="IPR036291">
    <property type="entry name" value="NAD(P)-bd_dom_sf"/>
</dbReference>
<evidence type="ECO:0000256" key="1">
    <source>
        <dbReference type="ARBA" id="ARBA00008903"/>
    </source>
</evidence>
<dbReference type="AlphaFoldDB" id="A0A314ZN59"/>
<dbReference type="OrthoDB" id="41492at2759"/>
<dbReference type="STRING" id="2094558.A0A314ZN59"/>
<dbReference type="Gene3D" id="3.40.50.720">
    <property type="entry name" value="NAD(P)-binding Rossmann-like Domain"/>
    <property type="match status" value="1"/>
</dbReference>
<evidence type="ECO:0000313" key="4">
    <source>
        <dbReference type="Proteomes" id="UP000250321"/>
    </source>
</evidence>
<proteinExistence type="inferred from homology"/>
<evidence type="ECO:0000313" key="2">
    <source>
        <dbReference type="EMBL" id="PQQ18275.1"/>
    </source>
</evidence>
<dbReference type="InterPro" id="IPR023401">
    <property type="entry name" value="ODC_N"/>
</dbReference>
<comment type="similarity">
    <text evidence="1">Belongs to the ornithine cyclodeaminase/mu-crystallin family.</text>
</comment>
<dbReference type="GO" id="GO:0005737">
    <property type="term" value="C:cytoplasm"/>
    <property type="evidence" value="ECO:0007669"/>
    <property type="project" value="TreeGrafter"/>
</dbReference>
<gene>
    <name evidence="2" type="ORF">Pyn_23376</name>
    <name evidence="3" type="ORF">Pyn_23382</name>
</gene>
<reference evidence="3 4" key="1">
    <citation type="submission" date="2018-02" db="EMBL/GenBank/DDBJ databases">
        <title>Draft genome of wild Prunus yedoensis var. nudiflora.</title>
        <authorList>
            <person name="Baek S."/>
            <person name="Kim J.-H."/>
            <person name="Choi K."/>
            <person name="Kim G.-B."/>
            <person name="Cho A."/>
            <person name="Jang H."/>
            <person name="Shin C.-H."/>
            <person name="Yu H.-J."/>
            <person name="Mun J.-H."/>
        </authorList>
    </citation>
    <scope>NUCLEOTIDE SEQUENCE [LARGE SCALE GENOMIC DNA]</scope>
    <source>
        <strain evidence="4">cv. Jeju island</strain>
        <tissue evidence="3">Leaf</tissue>
    </source>
</reference>
<name>A0A314ZN59_PRUYE</name>
<keyword evidence="4" id="KW-1185">Reference proteome</keyword>
<dbReference type="Gene3D" id="3.30.1780.10">
    <property type="entry name" value="ornithine cyclodeaminase, domain 1"/>
    <property type="match status" value="1"/>
</dbReference>
<dbReference type="SUPFAM" id="SSF51735">
    <property type="entry name" value="NAD(P)-binding Rossmann-fold domains"/>
    <property type="match status" value="1"/>
</dbReference>
<evidence type="ECO:0000313" key="3">
    <source>
        <dbReference type="EMBL" id="PQQ18281.1"/>
    </source>
</evidence>
<dbReference type="EMBL" id="PJQY01000114">
    <property type="protein sequence ID" value="PQQ18275.1"/>
    <property type="molecule type" value="Genomic_DNA"/>
</dbReference>
<comment type="caution">
    <text evidence="3">The sequence shown here is derived from an EMBL/GenBank/DDBJ whole genome shotgun (WGS) entry which is preliminary data.</text>
</comment>
<dbReference type="InterPro" id="IPR003462">
    <property type="entry name" value="ODC_Mu_crystall"/>
</dbReference>
<dbReference type="PANTHER" id="PTHR13812">
    <property type="entry name" value="KETIMINE REDUCTASE MU-CRYSTALLIN"/>
    <property type="match status" value="1"/>
</dbReference>
<dbReference type="EMBL" id="PJQY01000114">
    <property type="protein sequence ID" value="PQQ18281.1"/>
    <property type="molecule type" value="Genomic_DNA"/>
</dbReference>
<protein>
    <submittedName>
        <fullName evidence="3">Delta(1)-pyrroline-2-carboxylate reductase</fullName>
    </submittedName>
</protein>
<organism evidence="3 4">
    <name type="scientific">Prunus yedoensis var. nudiflora</name>
    <dbReference type="NCBI Taxonomy" id="2094558"/>
    <lineage>
        <taxon>Eukaryota</taxon>
        <taxon>Viridiplantae</taxon>
        <taxon>Streptophyta</taxon>
        <taxon>Embryophyta</taxon>
        <taxon>Tracheophyta</taxon>
        <taxon>Spermatophyta</taxon>
        <taxon>Magnoliopsida</taxon>
        <taxon>eudicotyledons</taxon>
        <taxon>Gunneridae</taxon>
        <taxon>Pentapetalae</taxon>
        <taxon>rosids</taxon>
        <taxon>fabids</taxon>
        <taxon>Rosales</taxon>
        <taxon>Rosaceae</taxon>
        <taxon>Amygdaloideae</taxon>
        <taxon>Amygdaleae</taxon>
        <taxon>Prunus</taxon>
    </lineage>
</organism>
<dbReference type="Proteomes" id="UP000250321">
    <property type="component" value="Unassembled WGS sequence"/>
</dbReference>
<sequence length="78" mass="8688">MDGTALTLYRTSCDDEAMRRGRVFVDNEAALVEELIKGDKAGRRSCEEITVFKSVGSAVVDILAAQLVYETYIMQPNR</sequence>
<dbReference type="PANTHER" id="PTHR13812:SF19">
    <property type="entry name" value="KETIMINE REDUCTASE MU-CRYSTALLIN"/>
    <property type="match status" value="1"/>
</dbReference>
<accession>A0A314ZN59</accession>